<protein>
    <submittedName>
        <fullName evidence="2">VOC family protein</fullName>
    </submittedName>
</protein>
<dbReference type="InterPro" id="IPR028973">
    <property type="entry name" value="PhnB-like"/>
</dbReference>
<dbReference type="Gene3D" id="3.10.180.10">
    <property type="entry name" value="2,3-Dihydroxybiphenyl 1,2-Dioxygenase, domain 1"/>
    <property type="match status" value="1"/>
</dbReference>
<dbReference type="InterPro" id="IPR029068">
    <property type="entry name" value="Glyas_Bleomycin-R_OHBP_Dase"/>
</dbReference>
<evidence type="ECO:0000313" key="3">
    <source>
        <dbReference type="Proteomes" id="UP000265560"/>
    </source>
</evidence>
<reference evidence="3" key="1">
    <citation type="submission" date="2018-09" db="EMBL/GenBank/DDBJ databases">
        <authorList>
            <person name="Zhu H."/>
        </authorList>
    </citation>
    <scope>NUCLEOTIDE SEQUENCE [LARGE SCALE GENOMIC DNA]</scope>
    <source>
        <strain evidence="3">K2W31S-8</strain>
    </source>
</reference>
<dbReference type="PANTHER" id="PTHR33990:SF2">
    <property type="entry name" value="PHNB-LIKE DOMAIN-CONTAINING PROTEIN"/>
    <property type="match status" value="1"/>
</dbReference>
<dbReference type="SUPFAM" id="SSF54593">
    <property type="entry name" value="Glyoxalase/Bleomycin resistance protein/Dihydroxybiphenyl dioxygenase"/>
    <property type="match status" value="1"/>
</dbReference>
<gene>
    <name evidence="2" type="ORF">D3880_12210</name>
</gene>
<dbReference type="Proteomes" id="UP000265560">
    <property type="component" value="Chromosome"/>
</dbReference>
<dbReference type="OrthoDB" id="5293819at2"/>
<organism evidence="2 3">
    <name type="scientific">Pseudomonas cavernae</name>
    <dbReference type="NCBI Taxonomy" id="2320867"/>
    <lineage>
        <taxon>Bacteria</taxon>
        <taxon>Pseudomonadati</taxon>
        <taxon>Pseudomonadota</taxon>
        <taxon>Gammaproteobacteria</taxon>
        <taxon>Pseudomonadales</taxon>
        <taxon>Pseudomonadaceae</taxon>
        <taxon>Pseudomonas</taxon>
    </lineage>
</organism>
<dbReference type="RefSeq" id="WP_119893700.1">
    <property type="nucleotide sequence ID" value="NZ_CP032419.1"/>
</dbReference>
<dbReference type="AlphaFoldDB" id="A0A385Z335"/>
<dbReference type="PIRSF" id="PIRSF021700">
    <property type="entry name" value="3_dmu_93_MTrfase"/>
    <property type="match status" value="1"/>
</dbReference>
<dbReference type="KEGG" id="pcav:D3880_12210"/>
<proteinExistence type="predicted"/>
<sequence length="165" mass="18352">MQPTQKINPCLWFDDQAEEAAEFYTAIFKNSRIVRISRYGEAGREIHGKPPGSVMAVAFELDGQAFSALNGGPLFTFNEAVSLQINCATQDEVDYYWEKLSAGGDENAQQCGWLKDKYGVSWQVVPNVLLEMLSDADSARSQRAMNAMLKMKKLDIGKLQQAYAG</sequence>
<accession>A0A385Z335</accession>
<keyword evidence="3" id="KW-1185">Reference proteome</keyword>
<dbReference type="PANTHER" id="PTHR33990">
    <property type="entry name" value="PROTEIN YJDN-RELATED"/>
    <property type="match status" value="1"/>
</dbReference>
<dbReference type="Pfam" id="PF06983">
    <property type="entry name" value="3-dmu-9_3-mt"/>
    <property type="match status" value="1"/>
</dbReference>
<dbReference type="InterPro" id="IPR009725">
    <property type="entry name" value="3_dmu_93_MTrfase"/>
</dbReference>
<evidence type="ECO:0000313" key="2">
    <source>
        <dbReference type="EMBL" id="AYC33081.1"/>
    </source>
</evidence>
<feature type="domain" description="PhnB-like" evidence="1">
    <location>
        <begin position="5"/>
        <end position="125"/>
    </location>
</feature>
<name>A0A385Z335_9PSED</name>
<dbReference type="EMBL" id="CP032419">
    <property type="protein sequence ID" value="AYC33081.1"/>
    <property type="molecule type" value="Genomic_DNA"/>
</dbReference>
<evidence type="ECO:0000259" key="1">
    <source>
        <dbReference type="Pfam" id="PF06983"/>
    </source>
</evidence>
<dbReference type="CDD" id="cd06588">
    <property type="entry name" value="PhnB_like"/>
    <property type="match status" value="1"/>
</dbReference>